<reference evidence="2 3" key="1">
    <citation type="submission" date="2017-08" db="EMBL/GenBank/DDBJ databases">
        <title>USMARCv1.0.</title>
        <authorList>
            <person name="Hannum G.I."/>
            <person name="Koren S."/>
            <person name="Schroeder S.G."/>
            <person name="Chin S.C."/>
            <person name="Nonneman D.J."/>
            <person name="Becker S.A."/>
            <person name="Rosen B.D."/>
            <person name="Bickhart D.M."/>
            <person name="Putnam N.H."/>
            <person name="Green R.E."/>
            <person name="Tuggle C.K."/>
            <person name="Liu H."/>
            <person name="Rohrer G.A."/>
            <person name="Warr A."/>
            <person name="Hall R."/>
            <person name="Kim K."/>
            <person name="Hume D.A."/>
            <person name="Talbot R."/>
            <person name="Chow W."/>
            <person name="Howe K."/>
            <person name="Schwartz A.S."/>
            <person name="Watson M."/>
            <person name="Archibald A.L."/>
            <person name="Phillippy A.M."/>
            <person name="Smith T.P.L."/>
        </authorList>
    </citation>
    <scope>NUCLEOTIDE SEQUENCE [LARGE SCALE GENOMIC DNA]</scope>
</reference>
<accession>A0A4X1TZQ5</accession>
<reference evidence="2" key="2">
    <citation type="submission" date="2025-08" db="UniProtKB">
        <authorList>
            <consortium name="Ensembl"/>
        </authorList>
    </citation>
    <scope>IDENTIFICATION</scope>
</reference>
<evidence type="ECO:0000256" key="1">
    <source>
        <dbReference type="SAM" id="MobiDB-lite"/>
    </source>
</evidence>
<dbReference type="Proteomes" id="UP000314985">
    <property type="component" value="Chromosome 1"/>
</dbReference>
<evidence type="ECO:0000313" key="2">
    <source>
        <dbReference type="Ensembl" id="ENSSSCP00070021990.1"/>
    </source>
</evidence>
<evidence type="ECO:0000313" key="3">
    <source>
        <dbReference type="Proteomes" id="UP000314985"/>
    </source>
</evidence>
<protein>
    <submittedName>
        <fullName evidence="2">Uncharacterized protein</fullName>
    </submittedName>
</protein>
<proteinExistence type="predicted"/>
<dbReference type="Ensembl" id="ENSSSCT00070026467.1">
    <property type="protein sequence ID" value="ENSSSCP00070021990.1"/>
    <property type="gene ID" value="ENSSSCG00070013578.1"/>
</dbReference>
<name>A0A4X1TZQ5_PIG</name>
<dbReference type="AlphaFoldDB" id="A0A4X1TZQ5"/>
<sequence length="153" mass="16094">MLALGPERHGALWRPALSSPPGGQQGCTDSRSKGRGARGSYSLAMAKGFSTSILPQSAIVTSFRGLSRPSVLVLSTLRTTSWGGRQSVKGSAAQRRRAPVYGRGGLRATWGTTQVGLRVRRRKRVAGEWVPSGLAGTACLAVPCTLKVVPGHD</sequence>
<feature type="region of interest" description="Disordered" evidence="1">
    <location>
        <begin position="12"/>
        <end position="38"/>
    </location>
</feature>
<organism evidence="2 3">
    <name type="scientific">Sus scrofa</name>
    <name type="common">Pig</name>
    <dbReference type="NCBI Taxonomy" id="9823"/>
    <lineage>
        <taxon>Eukaryota</taxon>
        <taxon>Metazoa</taxon>
        <taxon>Chordata</taxon>
        <taxon>Craniata</taxon>
        <taxon>Vertebrata</taxon>
        <taxon>Euteleostomi</taxon>
        <taxon>Mammalia</taxon>
        <taxon>Eutheria</taxon>
        <taxon>Laurasiatheria</taxon>
        <taxon>Artiodactyla</taxon>
        <taxon>Suina</taxon>
        <taxon>Suidae</taxon>
        <taxon>Sus</taxon>
    </lineage>
</organism>